<feature type="transmembrane region" description="Helical" evidence="1">
    <location>
        <begin position="178"/>
        <end position="198"/>
    </location>
</feature>
<evidence type="ECO:0000313" key="3">
    <source>
        <dbReference type="Proteomes" id="UP001595912"/>
    </source>
</evidence>
<keyword evidence="3" id="KW-1185">Reference proteome</keyword>
<protein>
    <submittedName>
        <fullName evidence="2">Uncharacterized protein</fullName>
    </submittedName>
</protein>
<sequence length="363" mass="38264">MEELAPSSAETTVVAVLTLAGVLAALGLLIALRRRSTIRAGAVVPSRPTWGLTMLSLIGSVLLFIGERTEYVIGHSGSGKATLLTLHGLATPVYWMAYLILGGLLVILTGALLTSPITLRWVAGPPALLIAALLIGLLAALKLKIDRFDRHLAERHLPAAKPTDGIYTDTVVGADARVGWVLGVLGAALLTLTVVLVVAGTSELLVLVAVTAGLTLLSAALPLGGEFWALRDGTVEWVTVPALRIGGTLLLWPVVMAGLATLLLAIPFLPRWHRGIAAFAAALAPGWILLIVGVSIATLEGDAVQNLLRADGYTLAVSHGCAALYLFLFTPFFVVPWVAIRAWRVTRRSALSPAFSGRSSRRR</sequence>
<evidence type="ECO:0000256" key="1">
    <source>
        <dbReference type="SAM" id="Phobius"/>
    </source>
</evidence>
<dbReference type="EMBL" id="JBHSIU010000010">
    <property type="protein sequence ID" value="MFC4997502.1"/>
    <property type="molecule type" value="Genomic_DNA"/>
</dbReference>
<reference evidence="3" key="1">
    <citation type="journal article" date="2019" name="Int. J. Syst. Evol. Microbiol.">
        <title>The Global Catalogue of Microorganisms (GCM) 10K type strain sequencing project: providing services to taxonomists for standard genome sequencing and annotation.</title>
        <authorList>
            <consortium name="The Broad Institute Genomics Platform"/>
            <consortium name="The Broad Institute Genome Sequencing Center for Infectious Disease"/>
            <person name="Wu L."/>
            <person name="Ma J."/>
        </authorList>
    </citation>
    <scope>NUCLEOTIDE SEQUENCE [LARGE SCALE GENOMIC DNA]</scope>
    <source>
        <strain evidence="3">CGMCC 4.7152</strain>
    </source>
</reference>
<feature type="transmembrane region" description="Helical" evidence="1">
    <location>
        <begin position="12"/>
        <end position="32"/>
    </location>
</feature>
<evidence type="ECO:0000313" key="2">
    <source>
        <dbReference type="EMBL" id="MFC4997502.1"/>
    </source>
</evidence>
<accession>A0ABV9VND1</accession>
<keyword evidence="1" id="KW-1133">Transmembrane helix</keyword>
<dbReference type="RefSeq" id="WP_380113731.1">
    <property type="nucleotide sequence ID" value="NZ_JBHSIU010000010.1"/>
</dbReference>
<feature type="transmembrane region" description="Helical" evidence="1">
    <location>
        <begin position="250"/>
        <end position="269"/>
    </location>
</feature>
<feature type="transmembrane region" description="Helical" evidence="1">
    <location>
        <begin position="93"/>
        <end position="114"/>
    </location>
</feature>
<organism evidence="2 3">
    <name type="scientific">Dactylosporangium cerinum</name>
    <dbReference type="NCBI Taxonomy" id="1434730"/>
    <lineage>
        <taxon>Bacteria</taxon>
        <taxon>Bacillati</taxon>
        <taxon>Actinomycetota</taxon>
        <taxon>Actinomycetes</taxon>
        <taxon>Micromonosporales</taxon>
        <taxon>Micromonosporaceae</taxon>
        <taxon>Dactylosporangium</taxon>
    </lineage>
</organism>
<feature type="transmembrane region" description="Helical" evidence="1">
    <location>
        <begin position="317"/>
        <end position="340"/>
    </location>
</feature>
<comment type="caution">
    <text evidence="2">The sequence shown here is derived from an EMBL/GenBank/DDBJ whole genome shotgun (WGS) entry which is preliminary data.</text>
</comment>
<gene>
    <name evidence="2" type="ORF">ACFPIJ_06660</name>
</gene>
<feature type="transmembrane region" description="Helical" evidence="1">
    <location>
        <begin position="52"/>
        <end position="73"/>
    </location>
</feature>
<feature type="transmembrane region" description="Helical" evidence="1">
    <location>
        <begin position="276"/>
        <end position="297"/>
    </location>
</feature>
<name>A0ABV9VND1_9ACTN</name>
<feature type="transmembrane region" description="Helical" evidence="1">
    <location>
        <begin position="121"/>
        <end position="141"/>
    </location>
</feature>
<keyword evidence="1" id="KW-0812">Transmembrane</keyword>
<proteinExistence type="predicted"/>
<keyword evidence="1" id="KW-0472">Membrane</keyword>
<dbReference type="Proteomes" id="UP001595912">
    <property type="component" value="Unassembled WGS sequence"/>
</dbReference>
<feature type="transmembrane region" description="Helical" evidence="1">
    <location>
        <begin position="205"/>
        <end position="230"/>
    </location>
</feature>